<dbReference type="InterPro" id="IPR020846">
    <property type="entry name" value="MFS_dom"/>
</dbReference>
<dbReference type="InterPro" id="IPR050327">
    <property type="entry name" value="Proton-linked_MCT"/>
</dbReference>
<dbReference type="Proteomes" id="UP000261620">
    <property type="component" value="Unplaced"/>
</dbReference>
<dbReference type="GO" id="GO:0008028">
    <property type="term" value="F:monocarboxylic acid transmembrane transporter activity"/>
    <property type="evidence" value="ECO:0007669"/>
    <property type="project" value="TreeGrafter"/>
</dbReference>
<keyword evidence="2" id="KW-0812">Transmembrane</keyword>
<proteinExistence type="predicted"/>
<feature type="transmembrane region" description="Helical" evidence="2">
    <location>
        <begin position="172"/>
        <end position="190"/>
    </location>
</feature>
<feature type="transmembrane region" description="Helical" evidence="2">
    <location>
        <begin position="264"/>
        <end position="285"/>
    </location>
</feature>
<dbReference type="InterPro" id="IPR011701">
    <property type="entry name" value="MFS"/>
</dbReference>
<sequence>MCSRSAEGPDGGWGWVLVGALFVCNSLVFGLMRSSGIFFVEFVQYFDESAQAISWISSTGVAAQQFFSPLGAALSNAYNARVVVMTGGFLAGLGLILASQATSVVHLYLTMGILSGLGWGFIFTPMIATVMAHITRRRTLALGVALSSIGFSSFAFNPLFQLLVETYTWRGALLILGGLSLNIIPCGALIRPPRPSRRPYVTYTLALTLINVGYFVPYFHLVAHSRQAGFSEYQAAFVMSAAGMSDILGRLASGWFSDLRLLRLIHVLSMWIVLAGVFIMMLPVSSLTGSYAALTAISLLYGFCSGALTSVVFAVVPMIVGEERTMGALGLLMLIESVAGLLGTPLSGYLKDVTGNYLASFIVTGSFPILGTLVMATLPHYFSCTDPPPPTRRPVDLTK</sequence>
<dbReference type="Gene3D" id="1.20.1250.20">
    <property type="entry name" value="MFS general substrate transporter like domains"/>
    <property type="match status" value="2"/>
</dbReference>
<dbReference type="InterPro" id="IPR036259">
    <property type="entry name" value="MFS_trans_sf"/>
</dbReference>
<evidence type="ECO:0000256" key="1">
    <source>
        <dbReference type="ARBA" id="ARBA00004141"/>
    </source>
</evidence>
<keyword evidence="5" id="KW-1185">Reference proteome</keyword>
<dbReference type="PANTHER" id="PTHR11360:SF19">
    <property type="entry name" value="MONOCARBOXYLATE TRANSPORTER 13"/>
    <property type="match status" value="1"/>
</dbReference>
<dbReference type="SUPFAM" id="SSF103473">
    <property type="entry name" value="MFS general substrate transporter"/>
    <property type="match status" value="1"/>
</dbReference>
<dbReference type="PROSITE" id="PS50850">
    <property type="entry name" value="MFS"/>
    <property type="match status" value="1"/>
</dbReference>
<dbReference type="Pfam" id="PF07690">
    <property type="entry name" value="MFS_1"/>
    <property type="match status" value="1"/>
</dbReference>
<keyword evidence="2" id="KW-0472">Membrane</keyword>
<feature type="transmembrane region" description="Helical" evidence="2">
    <location>
        <begin position="202"/>
        <end position="221"/>
    </location>
</feature>
<dbReference type="Ensembl" id="ENSMMOT00000016729.1">
    <property type="protein sequence ID" value="ENSMMOP00000016455.1"/>
    <property type="gene ID" value="ENSMMOG00000012542.1"/>
</dbReference>
<organism evidence="4 5">
    <name type="scientific">Mola mola</name>
    <name type="common">Ocean sunfish</name>
    <name type="synonym">Tetraodon mola</name>
    <dbReference type="NCBI Taxonomy" id="94237"/>
    <lineage>
        <taxon>Eukaryota</taxon>
        <taxon>Metazoa</taxon>
        <taxon>Chordata</taxon>
        <taxon>Craniata</taxon>
        <taxon>Vertebrata</taxon>
        <taxon>Euteleostomi</taxon>
        <taxon>Actinopterygii</taxon>
        <taxon>Neopterygii</taxon>
        <taxon>Teleostei</taxon>
        <taxon>Neoteleostei</taxon>
        <taxon>Acanthomorphata</taxon>
        <taxon>Eupercaria</taxon>
        <taxon>Tetraodontiformes</taxon>
        <taxon>Molidae</taxon>
        <taxon>Mola</taxon>
    </lineage>
</organism>
<feature type="transmembrane region" description="Helical" evidence="2">
    <location>
        <begin position="82"/>
        <end position="101"/>
    </location>
</feature>
<feature type="transmembrane region" description="Helical" evidence="2">
    <location>
        <begin position="140"/>
        <end position="160"/>
    </location>
</feature>
<feature type="transmembrane region" description="Helical" evidence="2">
    <location>
        <begin position="356"/>
        <end position="378"/>
    </location>
</feature>
<accession>A0A3Q4BCN9</accession>
<dbReference type="AlphaFoldDB" id="A0A3Q4BCN9"/>
<protein>
    <recommendedName>
        <fullName evidence="3">Major facilitator superfamily (MFS) profile domain-containing protein</fullName>
    </recommendedName>
</protein>
<dbReference type="PANTHER" id="PTHR11360">
    <property type="entry name" value="MONOCARBOXYLATE TRANSPORTER"/>
    <property type="match status" value="1"/>
</dbReference>
<dbReference type="GO" id="GO:0016020">
    <property type="term" value="C:membrane"/>
    <property type="evidence" value="ECO:0007669"/>
    <property type="project" value="UniProtKB-SubCell"/>
</dbReference>
<comment type="subcellular location">
    <subcellularLocation>
        <location evidence="1">Membrane</location>
        <topology evidence="1">Multi-pass membrane protein</topology>
    </subcellularLocation>
</comment>
<evidence type="ECO:0000313" key="5">
    <source>
        <dbReference type="Proteomes" id="UP000261620"/>
    </source>
</evidence>
<evidence type="ECO:0000256" key="2">
    <source>
        <dbReference type="SAM" id="Phobius"/>
    </source>
</evidence>
<reference evidence="4" key="1">
    <citation type="submission" date="2025-08" db="UniProtKB">
        <authorList>
            <consortium name="Ensembl"/>
        </authorList>
    </citation>
    <scope>IDENTIFICATION</scope>
</reference>
<evidence type="ECO:0000259" key="3">
    <source>
        <dbReference type="PROSITE" id="PS50850"/>
    </source>
</evidence>
<feature type="transmembrane region" description="Helical" evidence="2">
    <location>
        <begin position="233"/>
        <end position="252"/>
    </location>
</feature>
<name>A0A3Q4BCN9_MOLML</name>
<feature type="domain" description="Major facilitator superfamily (MFS) profile" evidence="3">
    <location>
        <begin position="14"/>
        <end position="399"/>
    </location>
</feature>
<feature type="transmembrane region" description="Helical" evidence="2">
    <location>
        <begin position="12"/>
        <end position="32"/>
    </location>
</feature>
<feature type="transmembrane region" description="Helical" evidence="2">
    <location>
        <begin position="328"/>
        <end position="350"/>
    </location>
</feature>
<feature type="transmembrane region" description="Helical" evidence="2">
    <location>
        <begin position="107"/>
        <end position="128"/>
    </location>
</feature>
<reference evidence="4" key="2">
    <citation type="submission" date="2025-09" db="UniProtKB">
        <authorList>
            <consortium name="Ensembl"/>
        </authorList>
    </citation>
    <scope>IDENTIFICATION</scope>
</reference>
<feature type="transmembrane region" description="Helical" evidence="2">
    <location>
        <begin position="291"/>
        <end position="316"/>
    </location>
</feature>
<keyword evidence="2" id="KW-1133">Transmembrane helix</keyword>
<evidence type="ECO:0000313" key="4">
    <source>
        <dbReference type="Ensembl" id="ENSMMOP00000016455.1"/>
    </source>
</evidence>